<evidence type="ECO:0000256" key="4">
    <source>
        <dbReference type="ARBA" id="ARBA00012268"/>
    </source>
</evidence>
<evidence type="ECO:0000256" key="1">
    <source>
        <dbReference type="ARBA" id="ARBA00004496"/>
    </source>
</evidence>
<dbReference type="Proteomes" id="UP000019678">
    <property type="component" value="Unassembled WGS sequence"/>
</dbReference>
<dbReference type="AlphaFoldDB" id="A0A017T7I9"/>
<dbReference type="InterPro" id="IPR013783">
    <property type="entry name" value="Ig-like_fold"/>
</dbReference>
<keyword evidence="9 14" id="KW-0326">Glycosidase</keyword>
<gene>
    <name evidence="18" type="ORF">CAP_4251</name>
</gene>
<comment type="similarity">
    <text evidence="3 14">Belongs to the glycosyl hydrolase 13 family.</text>
</comment>
<evidence type="ECO:0000256" key="5">
    <source>
        <dbReference type="ARBA" id="ARBA00015938"/>
    </source>
</evidence>
<dbReference type="InterPro" id="IPR004193">
    <property type="entry name" value="Glyco_hydro_13_N"/>
</dbReference>
<dbReference type="EC" id="3.2.1.141" evidence="4 13"/>
<dbReference type="UniPathway" id="UPA00299"/>
<dbReference type="Pfam" id="PF11941">
    <property type="entry name" value="DUF3459"/>
    <property type="match status" value="1"/>
</dbReference>
<evidence type="ECO:0000256" key="12">
    <source>
        <dbReference type="ARBA" id="ARBA00034013"/>
    </source>
</evidence>
<evidence type="ECO:0000256" key="8">
    <source>
        <dbReference type="ARBA" id="ARBA00023277"/>
    </source>
</evidence>
<evidence type="ECO:0000256" key="6">
    <source>
        <dbReference type="ARBA" id="ARBA00022490"/>
    </source>
</evidence>
<dbReference type="STRING" id="1192034.CAP_4251"/>
<evidence type="ECO:0000256" key="14">
    <source>
        <dbReference type="PIRNR" id="PIRNR006337"/>
    </source>
</evidence>
<dbReference type="NCBIfam" id="TIGR02402">
    <property type="entry name" value="trehalose_TreZ"/>
    <property type="match status" value="1"/>
</dbReference>
<dbReference type="SUPFAM" id="SSF81296">
    <property type="entry name" value="E set domains"/>
    <property type="match status" value="1"/>
</dbReference>
<dbReference type="SMART" id="SM00642">
    <property type="entry name" value="Aamy"/>
    <property type="match status" value="1"/>
</dbReference>
<evidence type="ECO:0000256" key="10">
    <source>
        <dbReference type="ARBA" id="ARBA00032057"/>
    </source>
</evidence>
<dbReference type="Pfam" id="PF02922">
    <property type="entry name" value="CBM_48"/>
    <property type="match status" value="1"/>
</dbReference>
<comment type="subcellular location">
    <subcellularLocation>
        <location evidence="1 15">Cytoplasm</location>
    </subcellularLocation>
</comment>
<evidence type="ECO:0000256" key="13">
    <source>
        <dbReference type="NCBIfam" id="TIGR02402"/>
    </source>
</evidence>
<accession>A0A017T7I9</accession>
<dbReference type="InterPro" id="IPR006047">
    <property type="entry name" value="GH13_cat_dom"/>
</dbReference>
<dbReference type="Gene3D" id="1.10.10.760">
    <property type="entry name" value="E-set domains of sugar-utilizing enzymes"/>
    <property type="match status" value="1"/>
</dbReference>
<feature type="active site" description="Nucleophile" evidence="15">
    <location>
        <position position="260"/>
    </location>
</feature>
<organism evidence="18 19">
    <name type="scientific">Chondromyces apiculatus DSM 436</name>
    <dbReference type="NCBI Taxonomy" id="1192034"/>
    <lineage>
        <taxon>Bacteria</taxon>
        <taxon>Pseudomonadati</taxon>
        <taxon>Myxococcota</taxon>
        <taxon>Polyangia</taxon>
        <taxon>Polyangiales</taxon>
        <taxon>Polyangiaceae</taxon>
        <taxon>Chondromyces</taxon>
    </lineage>
</organism>
<proteinExistence type="inferred from homology"/>
<evidence type="ECO:0000256" key="3">
    <source>
        <dbReference type="ARBA" id="ARBA00008061"/>
    </source>
</evidence>
<dbReference type="InterPro" id="IPR014756">
    <property type="entry name" value="Ig_E-set"/>
</dbReference>
<dbReference type="GO" id="GO:0033942">
    <property type="term" value="F:4-alpha-D-(1-&gt;4)-alpha-D-glucanotrehalose trehalohydrolase activity"/>
    <property type="evidence" value="ECO:0007669"/>
    <property type="project" value="UniProtKB-EC"/>
</dbReference>
<evidence type="ECO:0000256" key="11">
    <source>
        <dbReference type="ARBA" id="ARBA00033284"/>
    </source>
</evidence>
<evidence type="ECO:0000256" key="7">
    <source>
        <dbReference type="ARBA" id="ARBA00022801"/>
    </source>
</evidence>
<dbReference type="InterPro" id="IPR044901">
    <property type="entry name" value="Trehalose_TreZ_E-set_sf"/>
</dbReference>
<dbReference type="SUPFAM" id="SSF51445">
    <property type="entry name" value="(Trans)glycosidases"/>
    <property type="match status" value="1"/>
</dbReference>
<dbReference type="PIRSF" id="PIRSF006337">
    <property type="entry name" value="Trehalose_TreZ"/>
    <property type="match status" value="1"/>
</dbReference>
<name>A0A017T7I9_9BACT</name>
<dbReference type="InterPro" id="IPR017853">
    <property type="entry name" value="GH"/>
</dbReference>
<keyword evidence="19" id="KW-1185">Reference proteome</keyword>
<dbReference type="PANTHER" id="PTHR43651">
    <property type="entry name" value="1,4-ALPHA-GLUCAN-BRANCHING ENZYME"/>
    <property type="match status" value="1"/>
</dbReference>
<dbReference type="CDD" id="cd02853">
    <property type="entry name" value="E_set_MTHase_like_N"/>
    <property type="match status" value="1"/>
</dbReference>
<feature type="active site" description="Proton donor" evidence="15">
    <location>
        <position position="295"/>
    </location>
</feature>
<evidence type="ECO:0000256" key="9">
    <source>
        <dbReference type="ARBA" id="ARBA00023295"/>
    </source>
</evidence>
<dbReference type="GO" id="GO:0005992">
    <property type="term" value="P:trehalose biosynthetic process"/>
    <property type="evidence" value="ECO:0007669"/>
    <property type="project" value="UniProtKB-UniRule"/>
</dbReference>
<dbReference type="Gene3D" id="3.20.20.80">
    <property type="entry name" value="Glycosidases"/>
    <property type="match status" value="1"/>
</dbReference>
<evidence type="ECO:0000256" key="15">
    <source>
        <dbReference type="PIRSR" id="PIRSR006337-1"/>
    </source>
</evidence>
<dbReference type="Pfam" id="PF00128">
    <property type="entry name" value="Alpha-amylase"/>
    <property type="match status" value="1"/>
</dbReference>
<dbReference type="InterPro" id="IPR012768">
    <property type="entry name" value="Trehalose_TreZ"/>
</dbReference>
<comment type="pathway">
    <text evidence="2 14">Glycan biosynthesis; trehalose biosynthesis.</text>
</comment>
<dbReference type="EMBL" id="ASRX01000030">
    <property type="protein sequence ID" value="EYF04775.1"/>
    <property type="molecule type" value="Genomic_DNA"/>
</dbReference>
<dbReference type="Gene3D" id="2.60.40.10">
    <property type="entry name" value="Immunoglobulins"/>
    <property type="match status" value="1"/>
</dbReference>
<feature type="domain" description="Glycosyl hydrolase family 13 catalytic" evidence="17">
    <location>
        <begin position="113"/>
        <end position="446"/>
    </location>
</feature>
<evidence type="ECO:0000256" key="2">
    <source>
        <dbReference type="ARBA" id="ARBA00005199"/>
    </source>
</evidence>
<dbReference type="eggNOG" id="COG0296">
    <property type="taxonomic scope" value="Bacteria"/>
</dbReference>
<evidence type="ECO:0000313" key="19">
    <source>
        <dbReference type="Proteomes" id="UP000019678"/>
    </source>
</evidence>
<dbReference type="CDD" id="cd11325">
    <property type="entry name" value="AmyAc_GTHase"/>
    <property type="match status" value="1"/>
</dbReference>
<dbReference type="PANTHER" id="PTHR43651:SF11">
    <property type="entry name" value="MALTO-OLIGOSYLTREHALOSE TREHALOHYDROLASE"/>
    <property type="match status" value="1"/>
</dbReference>
<comment type="caution">
    <text evidence="18">The sequence shown here is derived from an EMBL/GenBank/DDBJ whole genome shotgun (WGS) entry which is preliminary data.</text>
</comment>
<protein>
    <recommendedName>
        <fullName evidence="5 13">Malto-oligosyltrehalose trehalohydrolase</fullName>
        <shortName evidence="14">MTHase</shortName>
        <ecNumber evidence="4 13">3.2.1.141</ecNumber>
    </recommendedName>
    <alternativeName>
        <fullName evidence="11 14">4-alpha-D-((1-&gt;4)-alpha-D-glucano)trehalose trehalohydrolase</fullName>
    </alternativeName>
    <alternativeName>
        <fullName evidence="10 14">Maltooligosyl trehalose trehalohydrolase</fullName>
    </alternativeName>
</protein>
<sequence length="623" mass="68792">MGAEIVAGGVHFRVWAPRRARVQVVVAPGEAGARRVPLSAEERGYFSGQVEGIGAGARYAFLLDDDEKPYADPVSRWQPEGPHGPSEVIDPSTFAWTDAGFPGVGLRGQVIYEMHLGTFTKEGTWEAAARRLPELKDLGATTLELMPIAEFPGRFGWGYDGVCMFAPYHHYGTPDDVRRFVDRAHALGLGVILDVVYNHLGPDGNYLRQFAHDYFSERYTTDWGEALNFDGERSGPVREFFLANAGYWLDEFHMDGLRLDATQSIFDSSGEHILAVIGRRVREVGGARTTLIIAENEPQETRLVRPTEKGGYGLDALWNDDYHHGAMAALTGRSQAYYSETPGTPQEFISAAKWGYLYQGQRYAWQKNRRGTAGLDLAPAKFVTFLENHDQVANSARGLRLHALTSRGRLAAMTALTLLMPGTPMLFQGQECASSPPFLYFADHGRDLAALVRKGRAHFMEQFPNMAHDEGQGLLDDPAAPETFEKCKLDPEDRVRHASTLAMHRDLIALRREDPVFSAQRPRGLDGAVLGPEAFVLRYFGEEGDDRLLLVNLGRDLHLVPAPEPLLAPPSGMRWQVLWSSEDPHYGGDGTPSIESEEEGWFLPGQSAVAMRPVMGGGRGGQG</sequence>
<evidence type="ECO:0000256" key="16">
    <source>
        <dbReference type="PIRSR" id="PIRSR006337-3"/>
    </source>
</evidence>
<keyword evidence="8" id="KW-0119">Carbohydrate metabolism</keyword>
<evidence type="ECO:0000313" key="18">
    <source>
        <dbReference type="EMBL" id="EYF04775.1"/>
    </source>
</evidence>
<keyword evidence="6" id="KW-0963">Cytoplasm</keyword>
<reference evidence="18 19" key="1">
    <citation type="submission" date="2013-05" db="EMBL/GenBank/DDBJ databases">
        <title>Genome assembly of Chondromyces apiculatus DSM 436.</title>
        <authorList>
            <person name="Sharma G."/>
            <person name="Khatri I."/>
            <person name="Kaur C."/>
            <person name="Mayilraj S."/>
            <person name="Subramanian S."/>
        </authorList>
    </citation>
    <scope>NUCLEOTIDE SEQUENCE [LARGE SCALE GENOMIC DNA]</scope>
    <source>
        <strain evidence="18 19">DSM 436</strain>
    </source>
</reference>
<comment type="catalytic activity">
    <reaction evidence="12 14">
        <text>hydrolysis of (1-&gt;4)-alpha-D-glucosidic linkage in 4-alpha-D-[(1-&gt;4)-alpha-D-glucanosyl]n trehalose to yield trehalose and (1-&gt;4)-alpha-D-glucan.</text>
        <dbReference type="EC" id="3.2.1.141"/>
    </reaction>
</comment>
<keyword evidence="7 14" id="KW-0378">Hydrolase</keyword>
<evidence type="ECO:0000259" key="17">
    <source>
        <dbReference type="SMART" id="SM00642"/>
    </source>
</evidence>
<dbReference type="GO" id="GO:0005737">
    <property type="term" value="C:cytoplasm"/>
    <property type="evidence" value="ECO:0007669"/>
    <property type="project" value="UniProtKB-SubCell"/>
</dbReference>
<dbReference type="InterPro" id="IPR022567">
    <property type="entry name" value="DUF3459"/>
</dbReference>
<feature type="site" description="Transition state stabilizer" evidence="16">
    <location>
        <position position="390"/>
    </location>
</feature>